<dbReference type="EMBL" id="BAABHQ010000007">
    <property type="protein sequence ID" value="GAA4876617.1"/>
    <property type="molecule type" value="Genomic_DNA"/>
</dbReference>
<keyword evidence="3" id="KW-1185">Reference proteome</keyword>
<organism evidence="2 3">
    <name type="scientific">Actinomycetospora straminea</name>
    <dbReference type="NCBI Taxonomy" id="663607"/>
    <lineage>
        <taxon>Bacteria</taxon>
        <taxon>Bacillati</taxon>
        <taxon>Actinomycetota</taxon>
        <taxon>Actinomycetes</taxon>
        <taxon>Pseudonocardiales</taxon>
        <taxon>Pseudonocardiaceae</taxon>
        <taxon>Actinomycetospora</taxon>
    </lineage>
</organism>
<reference evidence="3" key="1">
    <citation type="journal article" date="2019" name="Int. J. Syst. Evol. Microbiol.">
        <title>The Global Catalogue of Microorganisms (GCM) 10K type strain sequencing project: providing services to taxonomists for standard genome sequencing and annotation.</title>
        <authorList>
            <consortium name="The Broad Institute Genomics Platform"/>
            <consortium name="The Broad Institute Genome Sequencing Center for Infectious Disease"/>
            <person name="Wu L."/>
            <person name="Ma J."/>
        </authorList>
    </citation>
    <scope>NUCLEOTIDE SEQUENCE [LARGE SCALE GENOMIC DNA]</scope>
    <source>
        <strain evidence="3">JCM 17983</strain>
    </source>
</reference>
<evidence type="ECO:0000313" key="2">
    <source>
        <dbReference type="EMBL" id="GAA4876617.1"/>
    </source>
</evidence>
<sequence length="79" mass="8349">MSANAARARSDSRPLTRISKRPDTAVSSLPGRPDRPPTAPMLVVRDVPPPHPGQVNAGRTQEGRSYGSSSLSGVGSSWR</sequence>
<feature type="region of interest" description="Disordered" evidence="1">
    <location>
        <begin position="1"/>
        <end position="79"/>
    </location>
</feature>
<comment type="caution">
    <text evidence="2">The sequence shown here is derived from an EMBL/GenBank/DDBJ whole genome shotgun (WGS) entry which is preliminary data.</text>
</comment>
<evidence type="ECO:0000256" key="1">
    <source>
        <dbReference type="SAM" id="MobiDB-lite"/>
    </source>
</evidence>
<proteinExistence type="predicted"/>
<accession>A0ABP9EG17</accession>
<name>A0ABP9EG17_9PSEU</name>
<feature type="compositionally biased region" description="Low complexity" evidence="1">
    <location>
        <begin position="63"/>
        <end position="79"/>
    </location>
</feature>
<gene>
    <name evidence="2" type="ORF">GCM10023203_28640</name>
</gene>
<dbReference type="Proteomes" id="UP001500457">
    <property type="component" value="Unassembled WGS sequence"/>
</dbReference>
<evidence type="ECO:0000313" key="3">
    <source>
        <dbReference type="Proteomes" id="UP001500457"/>
    </source>
</evidence>
<protein>
    <submittedName>
        <fullName evidence="2">Uncharacterized protein</fullName>
    </submittedName>
</protein>